<dbReference type="GO" id="GO:0004519">
    <property type="term" value="F:endonuclease activity"/>
    <property type="evidence" value="ECO:0007669"/>
    <property type="project" value="UniProtKB-KW"/>
</dbReference>
<evidence type="ECO:0000256" key="3">
    <source>
        <dbReference type="ARBA" id="ARBA00022723"/>
    </source>
</evidence>
<reference evidence="9 10" key="1">
    <citation type="journal article" date="2017" name="Mol. Ecol.">
        <title>Comparative and population genomic landscape of Phellinus noxius: A hypervariable fungus causing root rot in trees.</title>
        <authorList>
            <person name="Chung C.L."/>
            <person name="Lee T.J."/>
            <person name="Akiba M."/>
            <person name="Lee H.H."/>
            <person name="Kuo T.H."/>
            <person name="Liu D."/>
            <person name="Ke H.M."/>
            <person name="Yokoi T."/>
            <person name="Roa M.B."/>
            <person name="Lu M.J."/>
            <person name="Chang Y.Y."/>
            <person name="Ann P.J."/>
            <person name="Tsai J.N."/>
            <person name="Chen C.Y."/>
            <person name="Tzean S.S."/>
            <person name="Ota Y."/>
            <person name="Hattori T."/>
            <person name="Sahashi N."/>
            <person name="Liou R.F."/>
            <person name="Kikuchi T."/>
            <person name="Tsai I.J."/>
        </authorList>
    </citation>
    <scope>NUCLEOTIDE SEQUENCE [LARGE SCALE GENOMIC DNA]</scope>
    <source>
        <strain evidence="9 10">FFPRI411160</strain>
    </source>
</reference>
<keyword evidence="5" id="KW-0378">Hydrolase</keyword>
<dbReference type="PANTHER" id="PTHR33146:SF29">
    <property type="entry name" value="S1_P1 NUCLEASE"/>
    <property type="match status" value="1"/>
</dbReference>
<evidence type="ECO:0000313" key="10">
    <source>
        <dbReference type="Proteomes" id="UP000217199"/>
    </source>
</evidence>
<dbReference type="GO" id="GO:0006308">
    <property type="term" value="P:DNA catabolic process"/>
    <property type="evidence" value="ECO:0007669"/>
    <property type="project" value="InterPro"/>
</dbReference>
<keyword evidence="7" id="KW-0325">Glycoprotein</keyword>
<dbReference type="GO" id="GO:0046872">
    <property type="term" value="F:metal ion binding"/>
    <property type="evidence" value="ECO:0007669"/>
    <property type="project" value="UniProtKB-KW"/>
</dbReference>
<dbReference type="CDD" id="cd11010">
    <property type="entry name" value="S1-P1_nuclease"/>
    <property type="match status" value="1"/>
</dbReference>
<feature type="signal peptide" evidence="8">
    <location>
        <begin position="1"/>
        <end position="18"/>
    </location>
</feature>
<dbReference type="EMBL" id="NBII01000005">
    <property type="protein sequence ID" value="PAV19087.1"/>
    <property type="molecule type" value="Genomic_DNA"/>
</dbReference>
<organism evidence="9 10">
    <name type="scientific">Pyrrhoderma noxium</name>
    <dbReference type="NCBI Taxonomy" id="2282107"/>
    <lineage>
        <taxon>Eukaryota</taxon>
        <taxon>Fungi</taxon>
        <taxon>Dikarya</taxon>
        <taxon>Basidiomycota</taxon>
        <taxon>Agaricomycotina</taxon>
        <taxon>Agaricomycetes</taxon>
        <taxon>Hymenochaetales</taxon>
        <taxon>Hymenochaetaceae</taxon>
        <taxon>Pyrrhoderma</taxon>
    </lineage>
</organism>
<gene>
    <name evidence="9" type="ORF">PNOK_0593100</name>
</gene>
<evidence type="ECO:0000256" key="7">
    <source>
        <dbReference type="ARBA" id="ARBA00023180"/>
    </source>
</evidence>
<keyword evidence="2" id="KW-0540">Nuclease</keyword>
<evidence type="ECO:0000256" key="8">
    <source>
        <dbReference type="SAM" id="SignalP"/>
    </source>
</evidence>
<accession>A0A286UHL9</accession>
<evidence type="ECO:0000313" key="9">
    <source>
        <dbReference type="EMBL" id="PAV19087.1"/>
    </source>
</evidence>
<keyword evidence="10" id="KW-1185">Reference proteome</keyword>
<evidence type="ECO:0000256" key="6">
    <source>
        <dbReference type="ARBA" id="ARBA00023157"/>
    </source>
</evidence>
<dbReference type="GO" id="GO:0016788">
    <property type="term" value="F:hydrolase activity, acting on ester bonds"/>
    <property type="evidence" value="ECO:0007669"/>
    <property type="project" value="InterPro"/>
</dbReference>
<name>A0A286UHL9_9AGAM</name>
<keyword evidence="8" id="KW-0732">Signal</keyword>
<evidence type="ECO:0000256" key="1">
    <source>
        <dbReference type="ARBA" id="ARBA00009547"/>
    </source>
</evidence>
<proteinExistence type="inferred from homology"/>
<feature type="chain" id="PRO_5013716123" evidence="8">
    <location>
        <begin position="19"/>
        <end position="370"/>
    </location>
</feature>
<dbReference type="AlphaFoldDB" id="A0A286UHL9"/>
<comment type="similarity">
    <text evidence="1">Belongs to the nuclease type I family.</text>
</comment>
<comment type="caution">
    <text evidence="9">The sequence shown here is derived from an EMBL/GenBank/DDBJ whole genome shotgun (WGS) entry which is preliminary data.</text>
</comment>
<evidence type="ECO:0000256" key="2">
    <source>
        <dbReference type="ARBA" id="ARBA00022722"/>
    </source>
</evidence>
<dbReference type="InParanoid" id="A0A286UHL9"/>
<dbReference type="SUPFAM" id="SSF48537">
    <property type="entry name" value="Phospholipase C/P1 nuclease"/>
    <property type="match status" value="1"/>
</dbReference>
<dbReference type="GO" id="GO:0003676">
    <property type="term" value="F:nucleic acid binding"/>
    <property type="evidence" value="ECO:0007669"/>
    <property type="project" value="InterPro"/>
</dbReference>
<dbReference type="Gene3D" id="1.10.575.10">
    <property type="entry name" value="P1 Nuclease"/>
    <property type="match status" value="1"/>
</dbReference>
<evidence type="ECO:0000256" key="5">
    <source>
        <dbReference type="ARBA" id="ARBA00022801"/>
    </source>
</evidence>
<protein>
    <submittedName>
        <fullName evidence="9">Phospholipase C P1 nuclease</fullName>
    </submittedName>
</protein>
<evidence type="ECO:0000256" key="4">
    <source>
        <dbReference type="ARBA" id="ARBA00022759"/>
    </source>
</evidence>
<keyword evidence="3" id="KW-0479">Metal-binding</keyword>
<dbReference type="PANTHER" id="PTHR33146">
    <property type="entry name" value="ENDONUCLEASE 4"/>
    <property type="match status" value="1"/>
</dbReference>
<dbReference type="Proteomes" id="UP000217199">
    <property type="component" value="Unassembled WGS sequence"/>
</dbReference>
<keyword evidence="4" id="KW-0255">Endonuclease</keyword>
<keyword evidence="6" id="KW-1015">Disulfide bond</keyword>
<dbReference type="OrthoDB" id="441446at2759"/>
<dbReference type="Pfam" id="PF02265">
    <property type="entry name" value="S1-P1_nuclease"/>
    <property type="match status" value="1"/>
</dbReference>
<dbReference type="InterPro" id="IPR008947">
    <property type="entry name" value="PLipase_C/P1_nuclease_dom_sf"/>
</dbReference>
<dbReference type="InterPro" id="IPR003154">
    <property type="entry name" value="S1/P1nuclease"/>
</dbReference>
<sequence>MRVVSLLAVAAGIRSVAGWGAVGHEIVATIAQIHLHPSVVEHLCDVLPHYANCHLAPVAAWADNVRRFMHWSSTLHYVNGVDDHPSQHCVFGEKGWQGAPRANVLSAIQNTTEWINAGNPGEEEALKFLIHFLGDLHQPLHLTGREKGGNGVKVRFDGRVTNLHSVWDSRLIAKSLRTIPQNYTLPLPSKRVESALRGTIYDPYIRQIMHEGIFGRFADQLNDWISCPADIRQPSTPSSDLYQSEYSEQQPLVLSNTEGADAEITPPSNIPPTDNSLICPYAWAEPMHQLNCDIIWPPALDELYVNTTRDLDDNDLESTFTYLELDTPEYAGAIKKAFLVEELLAKGGIRLAAILNYLYATEDTVLLHLD</sequence>
<dbReference type="STRING" id="2282107.A0A286UHL9"/>